<evidence type="ECO:0000313" key="3">
    <source>
        <dbReference type="Proteomes" id="UP001597115"/>
    </source>
</evidence>
<dbReference type="Gene3D" id="3.10.450.50">
    <property type="match status" value="1"/>
</dbReference>
<dbReference type="SUPFAM" id="SSF54427">
    <property type="entry name" value="NTF2-like"/>
    <property type="match status" value="1"/>
</dbReference>
<evidence type="ECO:0000313" key="2">
    <source>
        <dbReference type="EMBL" id="MFD1610306.1"/>
    </source>
</evidence>
<dbReference type="PANTHER" id="PTHR41252">
    <property type="entry name" value="BLR2505 PROTEIN"/>
    <property type="match status" value="1"/>
</dbReference>
<evidence type="ECO:0000259" key="1">
    <source>
        <dbReference type="Pfam" id="PF12680"/>
    </source>
</evidence>
<name>A0ABW4HYS0_9SPHN</name>
<comment type="caution">
    <text evidence="2">The sequence shown here is derived from an EMBL/GenBank/DDBJ whole genome shotgun (WGS) entry which is preliminary data.</text>
</comment>
<dbReference type="EMBL" id="JBHUDY010000001">
    <property type="protein sequence ID" value="MFD1610306.1"/>
    <property type="molecule type" value="Genomic_DNA"/>
</dbReference>
<dbReference type="Pfam" id="PF12680">
    <property type="entry name" value="SnoaL_2"/>
    <property type="match status" value="1"/>
</dbReference>
<organism evidence="2 3">
    <name type="scientific">Sphingomonas tabacisoli</name>
    <dbReference type="NCBI Taxonomy" id="2249466"/>
    <lineage>
        <taxon>Bacteria</taxon>
        <taxon>Pseudomonadati</taxon>
        <taxon>Pseudomonadota</taxon>
        <taxon>Alphaproteobacteria</taxon>
        <taxon>Sphingomonadales</taxon>
        <taxon>Sphingomonadaceae</taxon>
        <taxon>Sphingomonas</taxon>
    </lineage>
</organism>
<dbReference type="RefSeq" id="WP_380885859.1">
    <property type="nucleotide sequence ID" value="NZ_JBHUDY010000001.1"/>
</dbReference>
<accession>A0ABW4HYS0</accession>
<sequence length="141" mass="16211">MGAASTPATRVENAYRQWRESKGKDGDVFLDLMADHCEMRSVLSPRKVDNDLADHRKSKAEAREYFQVLERDWEMIDFPQHRILADGDTVVWIGECHWRNRKTGRDVGSPKVDIWTFEDGKAVAFFEMFDSLAFAQTAGLI</sequence>
<proteinExistence type="predicted"/>
<reference evidence="3" key="1">
    <citation type="journal article" date="2019" name="Int. J. Syst. Evol. Microbiol.">
        <title>The Global Catalogue of Microorganisms (GCM) 10K type strain sequencing project: providing services to taxonomists for standard genome sequencing and annotation.</title>
        <authorList>
            <consortium name="The Broad Institute Genomics Platform"/>
            <consortium name="The Broad Institute Genome Sequencing Center for Infectious Disease"/>
            <person name="Wu L."/>
            <person name="Ma J."/>
        </authorList>
    </citation>
    <scope>NUCLEOTIDE SEQUENCE [LARGE SCALE GENOMIC DNA]</scope>
    <source>
        <strain evidence="3">CGMCC 1.16275</strain>
    </source>
</reference>
<gene>
    <name evidence="2" type="ORF">ACFSCW_00665</name>
</gene>
<dbReference type="PANTHER" id="PTHR41252:SF1">
    <property type="entry name" value="BLR2505 PROTEIN"/>
    <property type="match status" value="1"/>
</dbReference>
<dbReference type="Proteomes" id="UP001597115">
    <property type="component" value="Unassembled WGS sequence"/>
</dbReference>
<feature type="domain" description="SnoaL-like" evidence="1">
    <location>
        <begin position="23"/>
        <end position="124"/>
    </location>
</feature>
<protein>
    <submittedName>
        <fullName evidence="2">Nuclear transport factor 2 family protein</fullName>
    </submittedName>
</protein>
<keyword evidence="3" id="KW-1185">Reference proteome</keyword>
<dbReference type="InterPro" id="IPR037401">
    <property type="entry name" value="SnoaL-like"/>
</dbReference>
<dbReference type="InterPro" id="IPR032710">
    <property type="entry name" value="NTF2-like_dom_sf"/>
</dbReference>